<comment type="similarity">
    <text evidence="2">Belongs to the dynactin subunit 2 family.</text>
</comment>
<evidence type="ECO:0000256" key="6">
    <source>
        <dbReference type="SAM" id="MobiDB-lite"/>
    </source>
</evidence>
<comment type="subcellular location">
    <subcellularLocation>
        <location evidence="1">Cytoplasm</location>
    </subcellularLocation>
</comment>
<dbReference type="InterPro" id="IPR028133">
    <property type="entry name" value="Dynamitin"/>
</dbReference>
<dbReference type="AlphaFoldDB" id="A0ABD2K529"/>
<proteinExistence type="inferred from homology"/>
<evidence type="ECO:0000313" key="8">
    <source>
        <dbReference type="Proteomes" id="UP001620626"/>
    </source>
</evidence>
<comment type="caution">
    <text evidence="7">The sequence shown here is derived from an EMBL/GenBank/DDBJ whole genome shotgun (WGS) entry which is preliminary data.</text>
</comment>
<dbReference type="PANTHER" id="PTHR15346">
    <property type="entry name" value="DYNACTIN SUBUNIT"/>
    <property type="match status" value="1"/>
</dbReference>
<evidence type="ECO:0000256" key="4">
    <source>
        <dbReference type="ARBA" id="ARBA00023017"/>
    </source>
</evidence>
<dbReference type="GO" id="GO:0030286">
    <property type="term" value="C:dynein complex"/>
    <property type="evidence" value="ECO:0007669"/>
    <property type="project" value="UniProtKB-KW"/>
</dbReference>
<feature type="region of interest" description="Disordered" evidence="6">
    <location>
        <begin position="136"/>
        <end position="160"/>
    </location>
</feature>
<protein>
    <submittedName>
        <fullName evidence="7">Uncharacterized protein</fullName>
    </submittedName>
</protein>
<dbReference type="Proteomes" id="UP001620626">
    <property type="component" value="Unassembled WGS sequence"/>
</dbReference>
<dbReference type="EMBL" id="JBICBT010000830">
    <property type="protein sequence ID" value="KAL3098000.1"/>
    <property type="molecule type" value="Genomic_DNA"/>
</dbReference>
<dbReference type="Pfam" id="PF04912">
    <property type="entry name" value="Dynamitin"/>
    <property type="match status" value="1"/>
</dbReference>
<evidence type="ECO:0000256" key="2">
    <source>
        <dbReference type="ARBA" id="ARBA00006176"/>
    </source>
</evidence>
<feature type="coiled-coil region" evidence="5">
    <location>
        <begin position="86"/>
        <end position="120"/>
    </location>
</feature>
<evidence type="ECO:0000313" key="7">
    <source>
        <dbReference type="EMBL" id="KAL3098000.1"/>
    </source>
</evidence>
<name>A0ABD2K529_9BILA</name>
<gene>
    <name evidence="7" type="ORF">niasHT_027545</name>
</gene>
<sequence length="160" mass="18111">MSLYKEDVYETEDPPNAEPIETVEKFESEEVEKVHMSMGAAKKRFDHCLLDSEGADFSDSVGVRRLKRGFKASEVFESETIGSEEEETLEQKFNRLNREIRNLAAEVEQSQNESPSVKKEDVVALDELLKTIASNCKKEGRQPISHGRSEESKNEKNGGK</sequence>
<keyword evidence="3" id="KW-0963">Cytoplasm</keyword>
<dbReference type="GO" id="GO:0005737">
    <property type="term" value="C:cytoplasm"/>
    <property type="evidence" value="ECO:0007669"/>
    <property type="project" value="UniProtKB-SubCell"/>
</dbReference>
<evidence type="ECO:0000256" key="3">
    <source>
        <dbReference type="ARBA" id="ARBA00022490"/>
    </source>
</evidence>
<evidence type="ECO:0000256" key="1">
    <source>
        <dbReference type="ARBA" id="ARBA00004496"/>
    </source>
</evidence>
<keyword evidence="4" id="KW-0243">Dynein</keyword>
<accession>A0ABD2K529</accession>
<keyword evidence="8" id="KW-1185">Reference proteome</keyword>
<evidence type="ECO:0000256" key="5">
    <source>
        <dbReference type="SAM" id="Coils"/>
    </source>
</evidence>
<reference evidence="7 8" key="1">
    <citation type="submission" date="2024-10" db="EMBL/GenBank/DDBJ databases">
        <authorList>
            <person name="Kim D."/>
        </authorList>
    </citation>
    <scope>NUCLEOTIDE SEQUENCE [LARGE SCALE GENOMIC DNA]</scope>
    <source>
        <strain evidence="7">BH-2024</strain>
    </source>
</reference>
<keyword evidence="5" id="KW-0175">Coiled coil</keyword>
<organism evidence="7 8">
    <name type="scientific">Heterodera trifolii</name>
    <dbReference type="NCBI Taxonomy" id="157864"/>
    <lineage>
        <taxon>Eukaryota</taxon>
        <taxon>Metazoa</taxon>
        <taxon>Ecdysozoa</taxon>
        <taxon>Nematoda</taxon>
        <taxon>Chromadorea</taxon>
        <taxon>Rhabditida</taxon>
        <taxon>Tylenchina</taxon>
        <taxon>Tylenchomorpha</taxon>
        <taxon>Tylenchoidea</taxon>
        <taxon>Heteroderidae</taxon>
        <taxon>Heteroderinae</taxon>
        <taxon>Heterodera</taxon>
    </lineage>
</organism>